<evidence type="ECO:0000313" key="8">
    <source>
        <dbReference type="EMBL" id="KIO33427.1"/>
    </source>
</evidence>
<dbReference type="AlphaFoldDB" id="A0A0C3MID3"/>
<keyword evidence="4" id="KW-0805">Transcription regulation</keyword>
<keyword evidence="6" id="KW-0539">Nucleus</keyword>
<comment type="similarity">
    <text evidence="2">Belongs to the EAF7 family.</text>
</comment>
<feature type="compositionally biased region" description="Acidic residues" evidence="7">
    <location>
        <begin position="192"/>
        <end position="202"/>
    </location>
</feature>
<dbReference type="Pfam" id="PF07904">
    <property type="entry name" value="Eaf7"/>
    <property type="match status" value="1"/>
</dbReference>
<dbReference type="PANTHER" id="PTHR13581">
    <property type="entry name" value="MRG-BINDING PROTEIN"/>
    <property type="match status" value="1"/>
</dbReference>
<evidence type="ECO:0000256" key="3">
    <source>
        <dbReference type="ARBA" id="ARBA00022853"/>
    </source>
</evidence>
<dbReference type="STRING" id="1051891.A0A0C3MID3"/>
<dbReference type="GO" id="GO:0005634">
    <property type="term" value="C:nucleus"/>
    <property type="evidence" value="ECO:0007669"/>
    <property type="project" value="UniProtKB-SubCell"/>
</dbReference>
<evidence type="ECO:0008006" key="10">
    <source>
        <dbReference type="Google" id="ProtNLM"/>
    </source>
</evidence>
<dbReference type="EMBL" id="KN822948">
    <property type="protein sequence ID" value="KIO33427.1"/>
    <property type="molecule type" value="Genomic_DNA"/>
</dbReference>
<dbReference type="GO" id="GO:0006357">
    <property type="term" value="P:regulation of transcription by RNA polymerase II"/>
    <property type="evidence" value="ECO:0007669"/>
    <property type="project" value="TreeGrafter"/>
</dbReference>
<protein>
    <recommendedName>
        <fullName evidence="10">Chromatin modification-related protein EAF7</fullName>
    </recommendedName>
</protein>
<evidence type="ECO:0000256" key="1">
    <source>
        <dbReference type="ARBA" id="ARBA00004123"/>
    </source>
</evidence>
<dbReference type="GO" id="GO:0006325">
    <property type="term" value="P:chromatin organization"/>
    <property type="evidence" value="ECO:0007669"/>
    <property type="project" value="UniProtKB-KW"/>
</dbReference>
<keyword evidence="9" id="KW-1185">Reference proteome</keyword>
<sequence>MSSRSSSEPSETNTPPHFLDTVEGEIALFRGITQARPVGLHRHFHVLAILQSIKQETGQHLTAEDVWTKLRTLYNLEALEELVRSRDRRIKRRIPCRKKGASTVFYGTANSRRLTGYSTEPPKESVNYHIHPHFKAEFQLPQTPQFEEIIIPRRAATESTPASPEPPTPSAAQHARKPSNSTSTPAKAMFDSEGELTEEEDEGRERKRSRSVKTDSITAGTTGEGGADEDGDVDMAAGTEEEVAASPAAATPAATRSRARTASTATPKEAPKAPKRTSRASKGGTRSASTRTTRKAGS</sequence>
<evidence type="ECO:0000256" key="5">
    <source>
        <dbReference type="ARBA" id="ARBA00023163"/>
    </source>
</evidence>
<evidence type="ECO:0000256" key="4">
    <source>
        <dbReference type="ARBA" id="ARBA00023015"/>
    </source>
</evidence>
<keyword evidence="3" id="KW-0156">Chromatin regulator</keyword>
<feature type="compositionally biased region" description="Acidic residues" evidence="7">
    <location>
        <begin position="226"/>
        <end position="243"/>
    </location>
</feature>
<dbReference type="PANTHER" id="PTHR13581:SF5">
    <property type="entry name" value="MRG_MORF4L-BINDING PROTEIN"/>
    <property type="match status" value="1"/>
</dbReference>
<evidence type="ECO:0000256" key="2">
    <source>
        <dbReference type="ARBA" id="ARBA00007117"/>
    </source>
</evidence>
<evidence type="ECO:0000256" key="6">
    <source>
        <dbReference type="ARBA" id="ARBA00023242"/>
    </source>
</evidence>
<dbReference type="GO" id="GO:0035267">
    <property type="term" value="C:NuA4 histone acetyltransferase complex"/>
    <property type="evidence" value="ECO:0007669"/>
    <property type="project" value="TreeGrafter"/>
</dbReference>
<dbReference type="InterPro" id="IPR012423">
    <property type="entry name" value="Eaf7/MRGBP"/>
</dbReference>
<feature type="compositionally biased region" description="Low complexity" evidence="7">
    <location>
        <begin position="244"/>
        <end position="267"/>
    </location>
</feature>
<name>A0A0C3MID3_9AGAM</name>
<evidence type="ECO:0000313" key="9">
    <source>
        <dbReference type="Proteomes" id="UP000054248"/>
    </source>
</evidence>
<accession>A0A0C3MID3</accession>
<dbReference type="OrthoDB" id="5595141at2759"/>
<comment type="subcellular location">
    <subcellularLocation>
        <location evidence="1">Nucleus</location>
    </subcellularLocation>
</comment>
<evidence type="ECO:0000256" key="7">
    <source>
        <dbReference type="SAM" id="MobiDB-lite"/>
    </source>
</evidence>
<keyword evidence="5" id="KW-0804">Transcription</keyword>
<reference evidence="8 9" key="1">
    <citation type="submission" date="2014-04" db="EMBL/GenBank/DDBJ databases">
        <authorList>
            <consortium name="DOE Joint Genome Institute"/>
            <person name="Kuo A."/>
            <person name="Girlanda M."/>
            <person name="Perotto S."/>
            <person name="Kohler A."/>
            <person name="Nagy L.G."/>
            <person name="Floudas D."/>
            <person name="Copeland A."/>
            <person name="Barry K.W."/>
            <person name="Cichocki N."/>
            <person name="Veneault-Fourrey C."/>
            <person name="LaButti K."/>
            <person name="Lindquist E.A."/>
            <person name="Lipzen A."/>
            <person name="Lundell T."/>
            <person name="Morin E."/>
            <person name="Murat C."/>
            <person name="Sun H."/>
            <person name="Tunlid A."/>
            <person name="Henrissat B."/>
            <person name="Grigoriev I.V."/>
            <person name="Hibbett D.S."/>
            <person name="Martin F."/>
            <person name="Nordberg H.P."/>
            <person name="Cantor M.N."/>
            <person name="Hua S.X."/>
        </authorList>
    </citation>
    <scope>NUCLEOTIDE SEQUENCE [LARGE SCALE GENOMIC DNA]</scope>
    <source>
        <strain evidence="8 9">MUT 4182</strain>
    </source>
</reference>
<organism evidence="8 9">
    <name type="scientific">Tulasnella calospora MUT 4182</name>
    <dbReference type="NCBI Taxonomy" id="1051891"/>
    <lineage>
        <taxon>Eukaryota</taxon>
        <taxon>Fungi</taxon>
        <taxon>Dikarya</taxon>
        <taxon>Basidiomycota</taxon>
        <taxon>Agaricomycotina</taxon>
        <taxon>Agaricomycetes</taxon>
        <taxon>Cantharellales</taxon>
        <taxon>Tulasnellaceae</taxon>
        <taxon>Tulasnella</taxon>
    </lineage>
</organism>
<dbReference type="HOGENOM" id="CLU_083099_0_0_1"/>
<dbReference type="Proteomes" id="UP000054248">
    <property type="component" value="Unassembled WGS sequence"/>
</dbReference>
<proteinExistence type="inferred from homology"/>
<feature type="region of interest" description="Disordered" evidence="7">
    <location>
        <begin position="156"/>
        <end position="298"/>
    </location>
</feature>
<gene>
    <name evidence="8" type="ORF">M407DRAFT_3972</name>
</gene>
<feature type="compositionally biased region" description="Low complexity" evidence="7">
    <location>
        <begin position="281"/>
        <end position="291"/>
    </location>
</feature>
<reference evidence="9" key="2">
    <citation type="submission" date="2015-01" db="EMBL/GenBank/DDBJ databases">
        <title>Evolutionary Origins and Diversification of the Mycorrhizal Mutualists.</title>
        <authorList>
            <consortium name="DOE Joint Genome Institute"/>
            <consortium name="Mycorrhizal Genomics Consortium"/>
            <person name="Kohler A."/>
            <person name="Kuo A."/>
            <person name="Nagy L.G."/>
            <person name="Floudas D."/>
            <person name="Copeland A."/>
            <person name="Barry K.W."/>
            <person name="Cichocki N."/>
            <person name="Veneault-Fourrey C."/>
            <person name="LaButti K."/>
            <person name="Lindquist E.A."/>
            <person name="Lipzen A."/>
            <person name="Lundell T."/>
            <person name="Morin E."/>
            <person name="Murat C."/>
            <person name="Riley R."/>
            <person name="Ohm R."/>
            <person name="Sun H."/>
            <person name="Tunlid A."/>
            <person name="Henrissat B."/>
            <person name="Grigoriev I.V."/>
            <person name="Hibbett D.S."/>
            <person name="Martin F."/>
        </authorList>
    </citation>
    <scope>NUCLEOTIDE SEQUENCE [LARGE SCALE GENOMIC DNA]</scope>
    <source>
        <strain evidence="9">MUT 4182</strain>
    </source>
</reference>